<evidence type="ECO:0000313" key="22">
    <source>
        <dbReference type="EMBL" id="MCJ8145538.1"/>
    </source>
</evidence>
<evidence type="ECO:0000256" key="17">
    <source>
        <dbReference type="RuleBase" id="RU003793"/>
    </source>
</evidence>
<keyword evidence="6 18" id="KW-0645">Protease</keyword>
<evidence type="ECO:0000256" key="8">
    <source>
        <dbReference type="ARBA" id="ARBA00022691"/>
    </source>
</evidence>
<feature type="transmembrane region" description="Helical" evidence="19">
    <location>
        <begin position="162"/>
        <end position="179"/>
    </location>
</feature>
<keyword evidence="23" id="KW-1185">Reference proteome</keyword>
<keyword evidence="7 18" id="KW-0808">Transferase</keyword>
<evidence type="ECO:0000256" key="11">
    <source>
        <dbReference type="ARBA" id="ARBA00022989"/>
    </source>
</evidence>
<dbReference type="RefSeq" id="WP_241570254.1">
    <property type="nucleotide sequence ID" value="NZ_JAKUML010000002.1"/>
</dbReference>
<dbReference type="GO" id="GO:0032259">
    <property type="term" value="P:methylation"/>
    <property type="evidence" value="ECO:0007669"/>
    <property type="project" value="UniProtKB-KW"/>
</dbReference>
<evidence type="ECO:0000256" key="6">
    <source>
        <dbReference type="ARBA" id="ARBA00022670"/>
    </source>
</evidence>
<evidence type="ECO:0000256" key="14">
    <source>
        <dbReference type="ARBA" id="ARBA00050401"/>
    </source>
</evidence>
<keyword evidence="8" id="KW-0949">S-adenosyl-L-methionine</keyword>
<dbReference type="InterPro" id="IPR014032">
    <property type="entry name" value="Peptidase_A24A_bac"/>
</dbReference>
<evidence type="ECO:0000256" key="19">
    <source>
        <dbReference type="SAM" id="Phobius"/>
    </source>
</evidence>
<evidence type="ECO:0000256" key="9">
    <source>
        <dbReference type="ARBA" id="ARBA00022692"/>
    </source>
</evidence>
<protein>
    <recommendedName>
        <fullName evidence="16 18">Prepilin leader peptidase/N-methyltransferase</fullName>
        <ecNumber evidence="18">2.1.1.-</ecNumber>
        <ecNumber evidence="15 18">3.4.23.43</ecNumber>
    </recommendedName>
</protein>
<comment type="caution">
    <text evidence="22">The sequence shown here is derived from an EMBL/GenBank/DDBJ whole genome shotgun (WGS) entry which is preliminary data.</text>
</comment>
<dbReference type="EC" id="2.1.1.-" evidence="18"/>
<keyword evidence="13 18" id="KW-0511">Multifunctional enzyme</keyword>
<dbReference type="PANTHER" id="PTHR30487:SF0">
    <property type="entry name" value="PREPILIN LEADER PEPTIDASE_N-METHYLTRANSFERASE-RELATED"/>
    <property type="match status" value="1"/>
</dbReference>
<dbReference type="GO" id="GO:0005886">
    <property type="term" value="C:plasma membrane"/>
    <property type="evidence" value="ECO:0007669"/>
    <property type="project" value="UniProtKB-SubCell"/>
</dbReference>
<evidence type="ECO:0000256" key="12">
    <source>
        <dbReference type="ARBA" id="ARBA00023136"/>
    </source>
</evidence>
<keyword evidence="10 18" id="KW-0378">Hydrolase</keyword>
<dbReference type="InterPro" id="IPR010627">
    <property type="entry name" value="Prepilin_pept_A24_N"/>
</dbReference>
<reference evidence="22" key="1">
    <citation type="submission" date="2022-02" db="EMBL/GenBank/DDBJ databases">
        <title>Acinetobacter A3.8 sp. nov., isolated from Sediment (Zhairuo Island).</title>
        <authorList>
            <person name="Zheng K."/>
        </authorList>
    </citation>
    <scope>NUCLEOTIDE SEQUENCE</scope>
    <source>
        <strain evidence="22">A3.8</strain>
    </source>
</reference>
<evidence type="ECO:0000256" key="7">
    <source>
        <dbReference type="ARBA" id="ARBA00022679"/>
    </source>
</evidence>
<keyword evidence="4" id="KW-0997">Cell inner membrane</keyword>
<evidence type="ECO:0000259" key="20">
    <source>
        <dbReference type="Pfam" id="PF01478"/>
    </source>
</evidence>
<comment type="function">
    <text evidence="18">Plays an essential role in type IV pili and type II pseudopili formation by proteolytically removing the leader sequence from substrate proteins and subsequently monomethylating the alpha-amino group of the newly exposed N-terminal phenylalanine.</text>
</comment>
<dbReference type="Pfam" id="PF01478">
    <property type="entry name" value="Peptidase_A24"/>
    <property type="match status" value="1"/>
</dbReference>
<comment type="similarity">
    <text evidence="2 17">Belongs to the peptidase A24 family.</text>
</comment>
<proteinExistence type="inferred from homology"/>
<evidence type="ECO:0000256" key="15">
    <source>
        <dbReference type="ARBA" id="ARBA00067082"/>
    </source>
</evidence>
<dbReference type="EC" id="3.4.23.43" evidence="15 18"/>
<feature type="transmembrane region" description="Helical" evidence="19">
    <location>
        <begin position="12"/>
        <end position="37"/>
    </location>
</feature>
<evidence type="ECO:0000256" key="18">
    <source>
        <dbReference type="RuleBase" id="RU003794"/>
    </source>
</evidence>
<evidence type="ECO:0000256" key="4">
    <source>
        <dbReference type="ARBA" id="ARBA00022519"/>
    </source>
</evidence>
<keyword evidence="5 18" id="KW-0489">Methyltransferase</keyword>
<evidence type="ECO:0000256" key="13">
    <source>
        <dbReference type="ARBA" id="ARBA00023268"/>
    </source>
</evidence>
<name>A0A9X2B5H0_9GAMM</name>
<evidence type="ECO:0000256" key="10">
    <source>
        <dbReference type="ARBA" id="ARBA00022801"/>
    </source>
</evidence>
<keyword evidence="12 19" id="KW-0472">Membrane</keyword>
<dbReference type="Proteomes" id="UP001139701">
    <property type="component" value="Unassembled WGS sequence"/>
</dbReference>
<evidence type="ECO:0000256" key="2">
    <source>
        <dbReference type="ARBA" id="ARBA00005801"/>
    </source>
</evidence>
<keyword evidence="9 18" id="KW-0812">Transmembrane</keyword>
<evidence type="ECO:0000256" key="1">
    <source>
        <dbReference type="ARBA" id="ARBA00004429"/>
    </source>
</evidence>
<organism evidence="22 23">
    <name type="scientific">Acinetobacter sedimenti</name>
    <dbReference type="NCBI Taxonomy" id="2919922"/>
    <lineage>
        <taxon>Bacteria</taxon>
        <taxon>Pseudomonadati</taxon>
        <taxon>Pseudomonadota</taxon>
        <taxon>Gammaproteobacteria</taxon>
        <taxon>Moraxellales</taxon>
        <taxon>Moraxellaceae</taxon>
        <taxon>Acinetobacter</taxon>
    </lineage>
</organism>
<feature type="transmembrane region" description="Helical" evidence="19">
    <location>
        <begin position="219"/>
        <end position="250"/>
    </location>
</feature>
<dbReference type="GO" id="GO:0004190">
    <property type="term" value="F:aspartic-type endopeptidase activity"/>
    <property type="evidence" value="ECO:0007669"/>
    <property type="project" value="UniProtKB-EC"/>
</dbReference>
<feature type="domain" description="Prepilin type IV endopeptidase peptidase" evidence="20">
    <location>
        <begin position="139"/>
        <end position="248"/>
    </location>
</feature>
<comment type="subcellular location">
    <subcellularLocation>
        <location evidence="1">Cell inner membrane</location>
        <topology evidence="1">Multi-pass membrane protein</topology>
    </subcellularLocation>
    <subcellularLocation>
        <location evidence="18">Cell membrane</location>
        <topology evidence="18">Multi-pass membrane protein</topology>
    </subcellularLocation>
</comment>
<comment type="catalytic activity">
    <reaction evidence="14 18">
        <text>Typically cleaves a -Gly-|-Phe- bond to release an N-terminal, basic peptide of 5-8 residues from type IV prepilin, and then N-methylates the new N-terminal amino group, the methyl donor being S-adenosyl-L-methionine.</text>
        <dbReference type="EC" id="3.4.23.43"/>
    </reaction>
</comment>
<dbReference type="Gene3D" id="1.20.120.1220">
    <property type="match status" value="1"/>
</dbReference>
<feature type="transmembrane region" description="Helical" evidence="19">
    <location>
        <begin position="185"/>
        <end position="207"/>
    </location>
</feature>
<dbReference type="PRINTS" id="PR00864">
    <property type="entry name" value="PREPILNPTASE"/>
</dbReference>
<evidence type="ECO:0000259" key="21">
    <source>
        <dbReference type="Pfam" id="PF06750"/>
    </source>
</evidence>
<dbReference type="Pfam" id="PF06750">
    <property type="entry name" value="A24_N_bact"/>
    <property type="match status" value="1"/>
</dbReference>
<keyword evidence="11 19" id="KW-1133">Transmembrane helix</keyword>
<evidence type="ECO:0000256" key="16">
    <source>
        <dbReference type="ARBA" id="ARBA00071870"/>
    </source>
</evidence>
<evidence type="ECO:0000256" key="5">
    <source>
        <dbReference type="ARBA" id="ARBA00022603"/>
    </source>
</evidence>
<dbReference type="GO" id="GO:0006465">
    <property type="term" value="P:signal peptide processing"/>
    <property type="evidence" value="ECO:0007669"/>
    <property type="project" value="TreeGrafter"/>
</dbReference>
<feature type="domain" description="Prepilin peptidase A24 N-terminal" evidence="21">
    <location>
        <begin position="21"/>
        <end position="129"/>
    </location>
</feature>
<dbReference type="InterPro" id="IPR050882">
    <property type="entry name" value="Prepilin_peptidase/N-MTase"/>
</dbReference>
<feature type="transmembrane region" description="Helical" evidence="19">
    <location>
        <begin position="136"/>
        <end position="155"/>
    </location>
</feature>
<evidence type="ECO:0000256" key="3">
    <source>
        <dbReference type="ARBA" id="ARBA00022475"/>
    </source>
</evidence>
<evidence type="ECO:0000313" key="23">
    <source>
        <dbReference type="Proteomes" id="UP001139701"/>
    </source>
</evidence>
<dbReference type="PANTHER" id="PTHR30487">
    <property type="entry name" value="TYPE 4 PREPILIN-LIKE PROTEINS LEADER PEPTIDE-PROCESSING ENZYME"/>
    <property type="match status" value="1"/>
</dbReference>
<dbReference type="GO" id="GO:0008168">
    <property type="term" value="F:methyltransferase activity"/>
    <property type="evidence" value="ECO:0007669"/>
    <property type="project" value="UniProtKB-KW"/>
</dbReference>
<keyword evidence="3" id="KW-1003">Cell membrane</keyword>
<feature type="transmembrane region" description="Helical" evidence="19">
    <location>
        <begin position="262"/>
        <end position="285"/>
    </location>
</feature>
<dbReference type="InterPro" id="IPR000045">
    <property type="entry name" value="Prepilin_IV_endopep_pep"/>
</dbReference>
<sequence length="289" mass="32323">MYNFILFLSTNLALFYCTVAILGLCIGSFLNVVILRLPKMMAQEWRHECQLFLHPEQPIIDQDKLTLSQPASTCPHCQKRIRWYENIPVVSWLILLRGKCSQCKTPISFRYPFVEISTMLCSVLVAFKFGVSVETLFGLIFTWILIALTGIDFDTQLLPDRLTYPLIGLGLAVNSYSLFSTPTQAIWGCLLGFLSLWSVYIIFKLITGKVGMGHGDFKLLAALGAWLGPLQLPLIILLSSLVGAIIGIILLKVTKENKPFAFGPYLAIAGWIAFLYGEQIMKVYLGSLS</sequence>
<accession>A0A9X2B5H0</accession>
<dbReference type="AlphaFoldDB" id="A0A9X2B5H0"/>
<dbReference type="FunFam" id="1.20.120.1220:FF:000001">
    <property type="entry name" value="Type 4 prepilin-like proteins leader peptide-processing enzyme"/>
    <property type="match status" value="1"/>
</dbReference>
<dbReference type="EMBL" id="JAKUML010000002">
    <property type="protein sequence ID" value="MCJ8145538.1"/>
    <property type="molecule type" value="Genomic_DNA"/>
</dbReference>
<gene>
    <name evidence="22" type="ORF">MKI79_01180</name>
</gene>